<dbReference type="PROSITE" id="PS50894">
    <property type="entry name" value="HPT"/>
    <property type="match status" value="1"/>
</dbReference>
<feature type="compositionally biased region" description="Low complexity" evidence="2">
    <location>
        <begin position="1"/>
        <end position="57"/>
    </location>
</feature>
<dbReference type="Proteomes" id="UP000053890">
    <property type="component" value="Unassembled WGS sequence"/>
</dbReference>
<dbReference type="GeneID" id="28978131"/>
<dbReference type="GO" id="GO:0005634">
    <property type="term" value="C:nucleus"/>
    <property type="evidence" value="ECO:0007669"/>
    <property type="project" value="TreeGrafter"/>
</dbReference>
<evidence type="ECO:0000259" key="3">
    <source>
        <dbReference type="PROSITE" id="PS50894"/>
    </source>
</evidence>
<evidence type="ECO:0000313" key="5">
    <source>
        <dbReference type="Proteomes" id="UP000053890"/>
    </source>
</evidence>
<dbReference type="GO" id="GO:0000160">
    <property type="term" value="P:phosphorelay signal transduction system"/>
    <property type="evidence" value="ECO:0007669"/>
    <property type="project" value="InterPro"/>
</dbReference>
<name>A0A0P9F1B9_RHOGW</name>
<dbReference type="InterPro" id="IPR045871">
    <property type="entry name" value="AHP1-5/YPD1"/>
</dbReference>
<dbReference type="AlphaFoldDB" id="A0A0P9F1B9"/>
<dbReference type="STRING" id="578459.A0A0P9F1B9"/>
<feature type="modified residue" description="Phosphohistidine" evidence="1">
    <location>
        <position position="143"/>
    </location>
</feature>
<keyword evidence="5" id="KW-1185">Reference proteome</keyword>
<proteinExistence type="predicted"/>
<dbReference type="Gene3D" id="1.20.120.160">
    <property type="entry name" value="HPT domain"/>
    <property type="match status" value="1"/>
</dbReference>
<dbReference type="OrthoDB" id="1673781at2759"/>
<dbReference type="GO" id="GO:0009927">
    <property type="term" value="F:histidine phosphotransfer kinase activity"/>
    <property type="evidence" value="ECO:0007669"/>
    <property type="project" value="InterPro"/>
</dbReference>
<dbReference type="InterPro" id="IPR036641">
    <property type="entry name" value="HPT_dom_sf"/>
</dbReference>
<dbReference type="RefSeq" id="XP_018269426.1">
    <property type="nucleotide sequence ID" value="XM_018417683.1"/>
</dbReference>
<dbReference type="OMA" id="QASTTFV"/>
<evidence type="ECO:0000256" key="1">
    <source>
        <dbReference type="PROSITE-ProRule" id="PRU00110"/>
    </source>
</evidence>
<keyword evidence="1" id="KW-0597">Phosphoprotein</keyword>
<dbReference type="CDD" id="cd00088">
    <property type="entry name" value="HPT"/>
    <property type="match status" value="1"/>
</dbReference>
<gene>
    <name evidence="4" type="ORF">RHOBADRAFT_55129</name>
</gene>
<sequence>MATTATAPTTAKPPAASAIASSPDAAAAADRSSSPADLKPPSSTTAGPPSTATVAAGEQATGPADTGAEAGPAESEADVGPAGTGSVVDMDVFGQLLEIDDDEEHEFSKTLAFDYITQADATFQEIEEALASKDLDALSRKGHFLKGSSAALGLQRVQHSCEAMQHFGKKRDAHGEGPEVSDDEALARCRALLVRLKKEQEEARTWLEDFFATGE</sequence>
<dbReference type="GO" id="GO:0043424">
    <property type="term" value="F:protein histidine kinase binding"/>
    <property type="evidence" value="ECO:0007669"/>
    <property type="project" value="InterPro"/>
</dbReference>
<feature type="domain" description="HPt" evidence="3">
    <location>
        <begin position="104"/>
        <end position="203"/>
    </location>
</feature>
<feature type="region of interest" description="Disordered" evidence="2">
    <location>
        <begin position="1"/>
        <end position="86"/>
    </location>
</feature>
<dbReference type="PANTHER" id="PTHR28242">
    <property type="entry name" value="PHOSPHORELAY INTERMEDIATE PROTEIN YPD1"/>
    <property type="match status" value="1"/>
</dbReference>
<dbReference type="InterPro" id="IPR008207">
    <property type="entry name" value="Sig_transdc_His_kin_Hpt_dom"/>
</dbReference>
<dbReference type="GO" id="GO:0005737">
    <property type="term" value="C:cytoplasm"/>
    <property type="evidence" value="ECO:0007669"/>
    <property type="project" value="TreeGrafter"/>
</dbReference>
<protein>
    <recommendedName>
        <fullName evidence="3">HPt domain-containing protein</fullName>
    </recommendedName>
</protein>
<reference evidence="4 5" key="1">
    <citation type="journal article" date="2015" name="Front. Microbiol.">
        <title>Genome sequence of the plant growth promoting endophytic yeast Rhodotorula graminis WP1.</title>
        <authorList>
            <person name="Firrincieli A."/>
            <person name="Otillar R."/>
            <person name="Salamov A."/>
            <person name="Schmutz J."/>
            <person name="Khan Z."/>
            <person name="Redman R.S."/>
            <person name="Fleck N.D."/>
            <person name="Lindquist E."/>
            <person name="Grigoriev I.V."/>
            <person name="Doty S.L."/>
        </authorList>
    </citation>
    <scope>NUCLEOTIDE SEQUENCE [LARGE SCALE GENOMIC DNA]</scope>
    <source>
        <strain evidence="4 5">WP1</strain>
    </source>
</reference>
<organism evidence="4 5">
    <name type="scientific">Rhodotorula graminis (strain WP1)</name>
    <dbReference type="NCBI Taxonomy" id="578459"/>
    <lineage>
        <taxon>Eukaryota</taxon>
        <taxon>Fungi</taxon>
        <taxon>Dikarya</taxon>
        <taxon>Basidiomycota</taxon>
        <taxon>Pucciniomycotina</taxon>
        <taxon>Microbotryomycetes</taxon>
        <taxon>Sporidiobolales</taxon>
        <taxon>Sporidiobolaceae</taxon>
        <taxon>Rhodotorula</taxon>
    </lineage>
</organism>
<evidence type="ECO:0000313" key="4">
    <source>
        <dbReference type="EMBL" id="KPV73377.1"/>
    </source>
</evidence>
<dbReference type="Pfam" id="PF01627">
    <property type="entry name" value="Hpt"/>
    <property type="match status" value="1"/>
</dbReference>
<dbReference type="SUPFAM" id="SSF47226">
    <property type="entry name" value="Histidine-containing phosphotransfer domain, HPT domain"/>
    <property type="match status" value="1"/>
</dbReference>
<dbReference type="EMBL" id="KQ474083">
    <property type="protein sequence ID" value="KPV73377.1"/>
    <property type="molecule type" value="Genomic_DNA"/>
</dbReference>
<dbReference type="PANTHER" id="PTHR28242:SF52">
    <property type="entry name" value="PHOSPHORELAY INTERMEDIATE PROTEIN YPD1"/>
    <property type="match status" value="1"/>
</dbReference>
<accession>A0A0P9F1B9</accession>
<evidence type="ECO:0000256" key="2">
    <source>
        <dbReference type="SAM" id="MobiDB-lite"/>
    </source>
</evidence>
<dbReference type="SMART" id="SM00073">
    <property type="entry name" value="HPT"/>
    <property type="match status" value="1"/>
</dbReference>